<dbReference type="InterPro" id="IPR010982">
    <property type="entry name" value="Lambda_DNA-bd_dom_sf"/>
</dbReference>
<dbReference type="CDD" id="cd00093">
    <property type="entry name" value="HTH_XRE"/>
    <property type="match status" value="1"/>
</dbReference>
<dbReference type="PANTHER" id="PTHR46797:SF1">
    <property type="entry name" value="METHYLPHOSPHONATE SYNTHASE"/>
    <property type="match status" value="1"/>
</dbReference>
<dbReference type="OrthoDB" id="337567at2"/>
<gene>
    <name evidence="3" type="ORF">DBT_0452</name>
</gene>
<dbReference type="InterPro" id="IPR001387">
    <property type="entry name" value="Cro/C1-type_HTH"/>
</dbReference>
<protein>
    <submittedName>
        <fullName evidence="3">Transcriptional regulator, XRE family</fullName>
    </submittedName>
</protein>
<proteinExistence type="predicted"/>
<dbReference type="GO" id="GO:0005829">
    <property type="term" value="C:cytosol"/>
    <property type="evidence" value="ECO:0007669"/>
    <property type="project" value="TreeGrafter"/>
</dbReference>
<dbReference type="Gene3D" id="1.10.260.40">
    <property type="entry name" value="lambda repressor-like DNA-binding domains"/>
    <property type="match status" value="1"/>
</dbReference>
<accession>A0A1B9F7W8</accession>
<dbReference type="PATRIC" id="fig|1156395.6.peg.456"/>
<dbReference type="SUPFAM" id="SSF47413">
    <property type="entry name" value="lambda repressor-like DNA-binding domains"/>
    <property type="match status" value="1"/>
</dbReference>
<dbReference type="GO" id="GO:0003700">
    <property type="term" value="F:DNA-binding transcription factor activity"/>
    <property type="evidence" value="ECO:0007669"/>
    <property type="project" value="TreeGrafter"/>
</dbReference>
<dbReference type="PROSITE" id="PS50943">
    <property type="entry name" value="HTH_CROC1"/>
    <property type="match status" value="1"/>
</dbReference>
<feature type="domain" description="HTH cro/C1-type" evidence="2">
    <location>
        <begin position="2"/>
        <end position="58"/>
    </location>
</feature>
<dbReference type="AlphaFoldDB" id="A0A1B9F7W8"/>
<evidence type="ECO:0000313" key="3">
    <source>
        <dbReference type="EMBL" id="OCC15990.1"/>
    </source>
</evidence>
<dbReference type="InterPro" id="IPR050807">
    <property type="entry name" value="TransReg_Diox_bact_type"/>
</dbReference>
<dbReference type="GO" id="GO:0003677">
    <property type="term" value="F:DNA binding"/>
    <property type="evidence" value="ECO:0007669"/>
    <property type="project" value="UniProtKB-KW"/>
</dbReference>
<keyword evidence="4" id="KW-1185">Reference proteome</keyword>
<dbReference type="EMBL" id="MAGO01000002">
    <property type="protein sequence ID" value="OCC15990.1"/>
    <property type="molecule type" value="Genomic_DNA"/>
</dbReference>
<evidence type="ECO:0000259" key="2">
    <source>
        <dbReference type="PROSITE" id="PS50943"/>
    </source>
</evidence>
<sequence>MLKLAREDAGLTQEQLAQKLRTKKSAISRIENNAEDIKLSTLEKIAKALGKKLRVEVV</sequence>
<comment type="caution">
    <text evidence="3">The sequence shown here is derived from an EMBL/GenBank/DDBJ whole genome shotgun (WGS) entry which is preliminary data.</text>
</comment>
<keyword evidence="1" id="KW-0238">DNA-binding</keyword>
<evidence type="ECO:0000256" key="1">
    <source>
        <dbReference type="ARBA" id="ARBA00023125"/>
    </source>
</evidence>
<dbReference type="STRING" id="1156395.DBT_0452"/>
<dbReference type="PANTHER" id="PTHR46797">
    <property type="entry name" value="HTH-TYPE TRANSCRIPTIONAL REGULATOR"/>
    <property type="match status" value="1"/>
</dbReference>
<dbReference type="SMART" id="SM00530">
    <property type="entry name" value="HTH_XRE"/>
    <property type="match status" value="1"/>
</dbReference>
<evidence type="ECO:0000313" key="4">
    <source>
        <dbReference type="Proteomes" id="UP000093080"/>
    </source>
</evidence>
<reference evidence="3 4" key="1">
    <citation type="submission" date="2016-06" db="EMBL/GenBank/DDBJ databases">
        <title>Respiratory ammonification of nitrate coupled to the oxidation of elemental sulfur in deep-sea autotrophic thermophilic bacteria.</title>
        <authorList>
            <person name="Slobodkina G.B."/>
            <person name="Mardanov A.V."/>
            <person name="Ravin N.V."/>
            <person name="Frolova A.A."/>
            <person name="Viryasiv M.B."/>
            <person name="Chernyh N.A."/>
            <person name="Bonch-Osmolovskaya E.A."/>
            <person name="Slobodkin A.I."/>
        </authorList>
    </citation>
    <scope>NUCLEOTIDE SEQUENCE [LARGE SCALE GENOMIC DNA]</scope>
    <source>
        <strain evidence="3 4">S69</strain>
    </source>
</reference>
<name>A0A1B9F7W8_9BACT</name>
<dbReference type="Proteomes" id="UP000093080">
    <property type="component" value="Unassembled WGS sequence"/>
</dbReference>
<organism evidence="3 4">
    <name type="scientific">Dissulfuribacter thermophilus</name>
    <dbReference type="NCBI Taxonomy" id="1156395"/>
    <lineage>
        <taxon>Bacteria</taxon>
        <taxon>Pseudomonadati</taxon>
        <taxon>Thermodesulfobacteriota</taxon>
        <taxon>Dissulfuribacteria</taxon>
        <taxon>Dissulfuribacterales</taxon>
        <taxon>Dissulfuribacteraceae</taxon>
        <taxon>Dissulfuribacter</taxon>
    </lineage>
</organism>
<dbReference type="Pfam" id="PF01381">
    <property type="entry name" value="HTH_3"/>
    <property type="match status" value="1"/>
</dbReference>